<feature type="transmembrane region" description="Helical" evidence="9">
    <location>
        <begin position="35"/>
        <end position="55"/>
    </location>
</feature>
<dbReference type="CDD" id="cd04590">
    <property type="entry name" value="CBS_pair_CorC_HlyC_assoc"/>
    <property type="match status" value="1"/>
</dbReference>
<feature type="transmembrane region" description="Helical" evidence="9">
    <location>
        <begin position="155"/>
        <end position="177"/>
    </location>
</feature>
<keyword evidence="10" id="KW-0732">Signal</keyword>
<dbReference type="AlphaFoldDB" id="A0A066UNY1"/>
<keyword evidence="3" id="KW-0677">Repeat</keyword>
<evidence type="ECO:0000313" key="13">
    <source>
        <dbReference type="EMBL" id="KDN25923.1"/>
    </source>
</evidence>
<keyword evidence="4 8" id="KW-1133">Transmembrane helix</keyword>
<evidence type="ECO:0000256" key="6">
    <source>
        <dbReference type="ARBA" id="ARBA00023136"/>
    </source>
</evidence>
<evidence type="ECO:0000256" key="10">
    <source>
        <dbReference type="SAM" id="SignalP"/>
    </source>
</evidence>
<dbReference type="PROSITE" id="PS51846">
    <property type="entry name" value="CNNM"/>
    <property type="match status" value="1"/>
</dbReference>
<dbReference type="PROSITE" id="PS51371">
    <property type="entry name" value="CBS"/>
    <property type="match status" value="1"/>
</dbReference>
<organism evidence="13 14">
    <name type="scientific">Moraxella bovoculi 237</name>
    <dbReference type="NCBI Taxonomy" id="743974"/>
    <lineage>
        <taxon>Bacteria</taxon>
        <taxon>Pseudomonadati</taxon>
        <taxon>Pseudomonadota</taxon>
        <taxon>Gammaproteobacteria</taxon>
        <taxon>Moraxellales</taxon>
        <taxon>Moraxellaceae</taxon>
        <taxon>Moraxella</taxon>
    </lineage>
</organism>
<dbReference type="OrthoDB" id="9798188at2"/>
<keyword evidence="2 8" id="KW-0812">Transmembrane</keyword>
<sequence>MPRHRSRFIPYFLIFSLCLPLAAHANQSAQVGTTNIILLVFFISLSLVASFICSISEATLLTMTPSYVDTLREEDPKAAALLEDVKVNNIEKSISSILTLNTIAHTLGSLGAGAQATIVFGDVWFGVFSAVMTIAILIGTEIIPKTLGTTYWRRFAIPVAYYVRAINFVLMPIVWFAEKISRLVTRGNTESTFSRHEFIALANQGESLGQMSELETRIIKNSLALSMINVEDIVTPRSVIVAFDETMTVGDIFANHPKLPFSRFPIFSEDLDDTTGFILKSDLLIAKANQENHTPIKHFKRDINFVFAKMKLFDLLDLMLKERVHIALAVGEFGEVKGLVSLEDVLETLLGLEIVDEFDRVDDMQALARQLMDRRMNRIGAKLEEVEPLDDDK</sequence>
<dbReference type="eggNOG" id="COG1253">
    <property type="taxonomic scope" value="Bacteria"/>
</dbReference>
<comment type="subcellular location">
    <subcellularLocation>
        <location evidence="1">Membrane</location>
        <topology evidence="1">Multi-pass membrane protein</topology>
    </subcellularLocation>
</comment>
<evidence type="ECO:0000259" key="12">
    <source>
        <dbReference type="PROSITE" id="PS51846"/>
    </source>
</evidence>
<dbReference type="InterPro" id="IPR002550">
    <property type="entry name" value="CNNM"/>
</dbReference>
<evidence type="ECO:0000256" key="2">
    <source>
        <dbReference type="ARBA" id="ARBA00022692"/>
    </source>
</evidence>
<dbReference type="EMBL" id="AOMT01000005">
    <property type="protein sequence ID" value="KDN25923.1"/>
    <property type="molecule type" value="Genomic_DNA"/>
</dbReference>
<evidence type="ECO:0000259" key="11">
    <source>
        <dbReference type="PROSITE" id="PS51371"/>
    </source>
</evidence>
<dbReference type="SUPFAM" id="SSF54631">
    <property type="entry name" value="CBS-domain pair"/>
    <property type="match status" value="1"/>
</dbReference>
<accession>A0A066UNY1</accession>
<dbReference type="PANTHER" id="PTHR22777">
    <property type="entry name" value="HEMOLYSIN-RELATED"/>
    <property type="match status" value="1"/>
</dbReference>
<evidence type="ECO:0000256" key="9">
    <source>
        <dbReference type="SAM" id="Phobius"/>
    </source>
</evidence>
<evidence type="ECO:0000256" key="4">
    <source>
        <dbReference type="ARBA" id="ARBA00022989"/>
    </source>
</evidence>
<gene>
    <name evidence="13" type="ORF">MBO_01975</name>
</gene>
<dbReference type="PANTHER" id="PTHR22777:SF4">
    <property type="entry name" value="UPF0053 PROTEIN SLL1254"/>
    <property type="match status" value="1"/>
</dbReference>
<dbReference type="Proteomes" id="UP000035860">
    <property type="component" value="Unassembled WGS sequence"/>
</dbReference>
<dbReference type="InterPro" id="IPR046342">
    <property type="entry name" value="CBS_dom_sf"/>
</dbReference>
<name>A0A066UNY1_9GAMM</name>
<dbReference type="Pfam" id="PF00571">
    <property type="entry name" value="CBS"/>
    <property type="match status" value="1"/>
</dbReference>
<evidence type="ECO:0000256" key="8">
    <source>
        <dbReference type="PROSITE-ProRule" id="PRU01193"/>
    </source>
</evidence>
<dbReference type="Pfam" id="PF01595">
    <property type="entry name" value="CNNM"/>
    <property type="match status" value="1"/>
</dbReference>
<evidence type="ECO:0000256" key="7">
    <source>
        <dbReference type="PROSITE-ProRule" id="PRU00703"/>
    </source>
</evidence>
<dbReference type="InterPro" id="IPR044751">
    <property type="entry name" value="Ion_transp-like_CBS"/>
</dbReference>
<evidence type="ECO:0000256" key="3">
    <source>
        <dbReference type="ARBA" id="ARBA00022737"/>
    </source>
</evidence>
<keyword evidence="5 7" id="KW-0129">CBS domain</keyword>
<keyword evidence="6 8" id="KW-0472">Membrane</keyword>
<comment type="caution">
    <text evidence="13">The sequence shown here is derived from an EMBL/GenBank/DDBJ whole genome shotgun (WGS) entry which is preliminary data.</text>
</comment>
<proteinExistence type="predicted"/>
<dbReference type="Gene3D" id="3.10.580.10">
    <property type="entry name" value="CBS-domain"/>
    <property type="match status" value="1"/>
</dbReference>
<feature type="signal peptide" evidence="10">
    <location>
        <begin position="1"/>
        <end position="25"/>
    </location>
</feature>
<keyword evidence="14" id="KW-1185">Reference proteome</keyword>
<feature type="chain" id="PRO_5001627399" description="Hemolysin" evidence="10">
    <location>
        <begin position="26"/>
        <end position="393"/>
    </location>
</feature>
<feature type="transmembrane region" description="Helical" evidence="9">
    <location>
        <begin position="123"/>
        <end position="143"/>
    </location>
</feature>
<evidence type="ECO:0000256" key="1">
    <source>
        <dbReference type="ARBA" id="ARBA00004141"/>
    </source>
</evidence>
<dbReference type="GO" id="GO:0005886">
    <property type="term" value="C:plasma membrane"/>
    <property type="evidence" value="ECO:0007669"/>
    <property type="project" value="TreeGrafter"/>
</dbReference>
<protein>
    <recommendedName>
        <fullName evidence="15">Hemolysin</fullName>
    </recommendedName>
</protein>
<reference evidence="13 14" key="1">
    <citation type="journal article" date="2014" name="Genome Announc.">
        <title>Draft Genome Sequence of Moraxella bovoculi Strain 237T (ATCC BAA-1259T) Isolated from a Calf with Infectious Bovine Keratoconjunctivitis.</title>
        <authorList>
            <person name="Calcutt M.J."/>
            <person name="Foecking M.F."/>
            <person name="Martin N.T."/>
            <person name="Mhlanga-Mutangadura T."/>
            <person name="Reilly T.J."/>
        </authorList>
    </citation>
    <scope>NUCLEOTIDE SEQUENCE [LARGE SCALE GENOMIC DNA]</scope>
    <source>
        <strain evidence="13 14">237</strain>
    </source>
</reference>
<feature type="domain" description="CBS" evidence="11">
    <location>
        <begin position="299"/>
        <end position="357"/>
    </location>
</feature>
<feature type="domain" description="CNNM transmembrane" evidence="12">
    <location>
        <begin position="32"/>
        <end position="215"/>
    </location>
</feature>
<dbReference type="InterPro" id="IPR000644">
    <property type="entry name" value="CBS_dom"/>
</dbReference>
<evidence type="ECO:0000313" key="14">
    <source>
        <dbReference type="Proteomes" id="UP000035860"/>
    </source>
</evidence>
<evidence type="ECO:0008006" key="15">
    <source>
        <dbReference type="Google" id="ProtNLM"/>
    </source>
</evidence>
<evidence type="ECO:0000256" key="5">
    <source>
        <dbReference type="ARBA" id="ARBA00023122"/>
    </source>
</evidence>